<keyword evidence="2" id="KW-0812">Transmembrane</keyword>
<evidence type="ECO:0000313" key="3">
    <source>
        <dbReference type="EMBL" id="CAI9288034.1"/>
    </source>
</evidence>
<proteinExistence type="predicted"/>
<accession>A0AA35Z9B9</accession>
<feature type="transmembrane region" description="Helical" evidence="2">
    <location>
        <begin position="55"/>
        <end position="77"/>
    </location>
</feature>
<sequence>MERLAAAPTHLVPDSPSISGQLQDSRSRSCLEQELPDTSDSRNNEIKARNPREEYGIIILCFIFFLNYVLCTLFESLKICHETCNQLEPRKPSPPPHDGGCCRVLLPISTTSHRTTTTIGNRSYRCSVAVVAIGPPHAAVEWVIVCIPE</sequence>
<protein>
    <submittedName>
        <fullName evidence="3">Uncharacterized protein</fullName>
    </submittedName>
</protein>
<organism evidence="3 4">
    <name type="scientific">Lactuca saligna</name>
    <name type="common">Willowleaf lettuce</name>
    <dbReference type="NCBI Taxonomy" id="75948"/>
    <lineage>
        <taxon>Eukaryota</taxon>
        <taxon>Viridiplantae</taxon>
        <taxon>Streptophyta</taxon>
        <taxon>Embryophyta</taxon>
        <taxon>Tracheophyta</taxon>
        <taxon>Spermatophyta</taxon>
        <taxon>Magnoliopsida</taxon>
        <taxon>eudicotyledons</taxon>
        <taxon>Gunneridae</taxon>
        <taxon>Pentapetalae</taxon>
        <taxon>asterids</taxon>
        <taxon>campanulids</taxon>
        <taxon>Asterales</taxon>
        <taxon>Asteraceae</taxon>
        <taxon>Cichorioideae</taxon>
        <taxon>Cichorieae</taxon>
        <taxon>Lactucinae</taxon>
        <taxon>Lactuca</taxon>
    </lineage>
</organism>
<dbReference type="AlphaFoldDB" id="A0AA35Z9B9"/>
<evidence type="ECO:0000256" key="1">
    <source>
        <dbReference type="SAM" id="MobiDB-lite"/>
    </source>
</evidence>
<evidence type="ECO:0000313" key="4">
    <source>
        <dbReference type="Proteomes" id="UP001177003"/>
    </source>
</evidence>
<keyword evidence="2" id="KW-1133">Transmembrane helix</keyword>
<dbReference type="EMBL" id="OX465081">
    <property type="protein sequence ID" value="CAI9288034.1"/>
    <property type="molecule type" value="Genomic_DNA"/>
</dbReference>
<name>A0AA35Z9B9_LACSI</name>
<feature type="region of interest" description="Disordered" evidence="1">
    <location>
        <begin position="1"/>
        <end position="47"/>
    </location>
</feature>
<reference evidence="3" key="1">
    <citation type="submission" date="2023-04" db="EMBL/GenBank/DDBJ databases">
        <authorList>
            <person name="Vijverberg K."/>
            <person name="Xiong W."/>
            <person name="Schranz E."/>
        </authorList>
    </citation>
    <scope>NUCLEOTIDE SEQUENCE</scope>
</reference>
<dbReference type="Proteomes" id="UP001177003">
    <property type="component" value="Chromosome 5"/>
</dbReference>
<keyword evidence="2" id="KW-0472">Membrane</keyword>
<gene>
    <name evidence="3" type="ORF">LSALG_LOCUS27360</name>
</gene>
<evidence type="ECO:0000256" key="2">
    <source>
        <dbReference type="SAM" id="Phobius"/>
    </source>
</evidence>
<keyword evidence="4" id="KW-1185">Reference proteome</keyword>